<organism evidence="1">
    <name type="scientific">Pseudomonas aeruginosa</name>
    <dbReference type="NCBI Taxonomy" id="287"/>
    <lineage>
        <taxon>Bacteria</taxon>
        <taxon>Pseudomonadati</taxon>
        <taxon>Pseudomonadota</taxon>
        <taxon>Gammaproteobacteria</taxon>
        <taxon>Pseudomonadales</taxon>
        <taxon>Pseudomonadaceae</taxon>
        <taxon>Pseudomonas</taxon>
    </lineage>
</organism>
<protein>
    <submittedName>
        <fullName evidence="1">Uncharacterized protein</fullName>
    </submittedName>
</protein>
<reference evidence="1" key="1">
    <citation type="journal article" date="2008" name="Genomics">
        <title>Large-insert genome analysis technology detects structural variation in Pseudomonas aeruginosa clinical strains from cystic fibrosis patients.</title>
        <authorList>
            <person name="Hayden H.S."/>
            <person name="Gillett W."/>
            <person name="Saenphimmachak C."/>
            <person name="Lim R."/>
            <person name="Zhou Y."/>
            <person name="Jacobs M.A."/>
            <person name="Chang J."/>
            <person name="Rohmer L."/>
            <person name="D'Argenio D.A."/>
            <person name="Palmieri A."/>
            <person name="Levy R."/>
            <person name="Haugen E."/>
            <person name="Wong G.K."/>
            <person name="Brittnacher M.J."/>
            <person name="Burns J.L."/>
            <person name="Miller S.I."/>
            <person name="Olson M.V."/>
            <person name="Kaul R."/>
        </authorList>
    </citation>
    <scope>NUCLEOTIDE SEQUENCE</scope>
    <source>
        <strain evidence="1">PACS171b</strain>
    </source>
</reference>
<proteinExistence type="predicted"/>
<name>B3G2J4_PSEAI</name>
<sequence>MQQFVILQCIDWQAHAAILDCRRLAWAAALHARHSLWKWHLVEMKEKNSSSCGHHCRQPGQSFSTPSSVVRVVSSRHGFLSRAWRLLITIRLRSEDVGVLAAGA</sequence>
<evidence type="ECO:0000313" key="1">
    <source>
        <dbReference type="EMBL" id="ACD39256.1"/>
    </source>
</evidence>
<dbReference type="AlphaFoldDB" id="B3G2J4"/>
<dbReference type="EMBL" id="EU595751">
    <property type="protein sequence ID" value="ACD39256.1"/>
    <property type="molecule type" value="Genomic_DNA"/>
</dbReference>
<gene>
    <name evidence="1" type="ORF">PACL_0468</name>
</gene>
<accession>B3G2J4</accession>